<reference evidence="1" key="1">
    <citation type="submission" date="2021-02" db="EMBL/GenBank/DDBJ databases">
        <title>Genome sequence Cadophora malorum strain M34.</title>
        <authorList>
            <person name="Stefanovic E."/>
            <person name="Vu D."/>
            <person name="Scully C."/>
            <person name="Dijksterhuis J."/>
            <person name="Roader J."/>
            <person name="Houbraken J."/>
        </authorList>
    </citation>
    <scope>NUCLEOTIDE SEQUENCE</scope>
    <source>
        <strain evidence="1">M34</strain>
    </source>
</reference>
<name>A0A8H7T1I6_9HELO</name>
<sequence length="284" mass="29356">MAAPDCAAGYSICSPPGATSTNTPTTGTLDFQHLFTNIIQSYLPSNKRSNDASSSSPELLSASASAPAFLCCNALLSCLLMSTTNIPFCYDRFTTNYFLPDGSYGTVVGGAYTSRNGDVANLETGEYTLIDGQRGNIYPSEVEKPDIATLPIPSQFTGPGIGSAVPASSLGREITVTYTTTLSGTTRLGTTLEPETAFPLVLETILLPTLVSGSTVAVTSISTLTVPVVIPGTTIAGTTIGGMATTVTTTEGARAAGGTMGRKIQAERMVPRGWALVLVGMVML</sequence>
<dbReference type="AlphaFoldDB" id="A0A8H7T1I6"/>
<comment type="caution">
    <text evidence="1">The sequence shown here is derived from an EMBL/GenBank/DDBJ whole genome shotgun (WGS) entry which is preliminary data.</text>
</comment>
<keyword evidence="2" id="KW-1185">Reference proteome</keyword>
<accession>A0A8H7T1I6</accession>
<protein>
    <submittedName>
        <fullName evidence="1">Uncharacterized protein</fullName>
    </submittedName>
</protein>
<dbReference type="OrthoDB" id="3438781at2759"/>
<evidence type="ECO:0000313" key="1">
    <source>
        <dbReference type="EMBL" id="KAG4411517.1"/>
    </source>
</evidence>
<dbReference type="Proteomes" id="UP000664132">
    <property type="component" value="Unassembled WGS sequence"/>
</dbReference>
<organism evidence="1 2">
    <name type="scientific">Cadophora malorum</name>
    <dbReference type="NCBI Taxonomy" id="108018"/>
    <lineage>
        <taxon>Eukaryota</taxon>
        <taxon>Fungi</taxon>
        <taxon>Dikarya</taxon>
        <taxon>Ascomycota</taxon>
        <taxon>Pezizomycotina</taxon>
        <taxon>Leotiomycetes</taxon>
        <taxon>Helotiales</taxon>
        <taxon>Ploettnerulaceae</taxon>
        <taxon>Cadophora</taxon>
    </lineage>
</organism>
<gene>
    <name evidence="1" type="ORF">IFR04_015340</name>
</gene>
<proteinExistence type="predicted"/>
<dbReference type="EMBL" id="JAFJYH010000466">
    <property type="protein sequence ID" value="KAG4411517.1"/>
    <property type="molecule type" value="Genomic_DNA"/>
</dbReference>
<evidence type="ECO:0000313" key="2">
    <source>
        <dbReference type="Proteomes" id="UP000664132"/>
    </source>
</evidence>